<dbReference type="Gene3D" id="1.10.4030.10">
    <property type="entry name" value="Porin chaperone SurA, peptide-binding domain"/>
    <property type="match status" value="1"/>
</dbReference>
<keyword evidence="8" id="KW-0143">Chaperone</keyword>
<dbReference type="RefSeq" id="WP_317974095.1">
    <property type="nucleotide sequence ID" value="NZ_BTFW01000001.1"/>
</dbReference>
<keyword evidence="14" id="KW-0413">Isomerase</keyword>
<comment type="caution">
    <text evidence="16">The sequence shown here is derived from an EMBL/GenBank/DDBJ whole genome shotgun (WGS) entry which is preliminary data.</text>
</comment>
<name>A0ABQ6P5Y3_9SPHN</name>
<comment type="subcellular location">
    <subcellularLocation>
        <location evidence="1">Cell inner membrane</location>
        <topology evidence="1">Single-pass type II membrane protein</topology>
        <orientation evidence="1">Periplasmic side</orientation>
    </subcellularLocation>
</comment>
<dbReference type="InterPro" id="IPR052029">
    <property type="entry name" value="PpiD_chaperone"/>
</dbReference>
<evidence type="ECO:0000256" key="3">
    <source>
        <dbReference type="ARBA" id="ARBA00022475"/>
    </source>
</evidence>
<dbReference type="PROSITE" id="PS50198">
    <property type="entry name" value="PPIC_PPIASE_2"/>
    <property type="match status" value="1"/>
</dbReference>
<keyword evidence="17" id="KW-1185">Reference proteome</keyword>
<reference evidence="16 17" key="1">
    <citation type="submission" date="2023-06" db="EMBL/GenBank/DDBJ databases">
        <title>Draft genome sequence of Novosphingobium sp. strain IK01.</title>
        <authorList>
            <person name="Hatamoto M."/>
            <person name="Ikarashi T."/>
            <person name="Yamaguchi T."/>
        </authorList>
    </citation>
    <scope>NUCLEOTIDE SEQUENCE [LARGE SCALE GENOMIC DNA]</scope>
    <source>
        <strain evidence="16 17">IK01</strain>
    </source>
</reference>
<evidence type="ECO:0000256" key="9">
    <source>
        <dbReference type="ARBA" id="ARBA00030642"/>
    </source>
</evidence>
<keyword evidence="4" id="KW-0997">Cell inner membrane</keyword>
<dbReference type="PANTHER" id="PTHR47529">
    <property type="entry name" value="PEPTIDYL-PROLYL CIS-TRANS ISOMERASE D"/>
    <property type="match status" value="1"/>
</dbReference>
<proteinExistence type="inferred from homology"/>
<evidence type="ECO:0000313" key="16">
    <source>
        <dbReference type="EMBL" id="GMM60290.1"/>
    </source>
</evidence>
<feature type="domain" description="PpiC" evidence="15">
    <location>
        <begin position="231"/>
        <end position="359"/>
    </location>
</feature>
<evidence type="ECO:0000256" key="14">
    <source>
        <dbReference type="PROSITE-ProRule" id="PRU00278"/>
    </source>
</evidence>
<dbReference type="Proteomes" id="UP001187221">
    <property type="component" value="Unassembled WGS sequence"/>
</dbReference>
<dbReference type="PANTHER" id="PTHR47529:SF1">
    <property type="entry name" value="PERIPLASMIC CHAPERONE PPID"/>
    <property type="match status" value="1"/>
</dbReference>
<dbReference type="InterPro" id="IPR027304">
    <property type="entry name" value="Trigger_fact/SurA_dom_sf"/>
</dbReference>
<evidence type="ECO:0000256" key="6">
    <source>
        <dbReference type="ARBA" id="ARBA00022989"/>
    </source>
</evidence>
<gene>
    <name evidence="16" type="ORF">NUTIK01_10670</name>
</gene>
<evidence type="ECO:0000256" key="1">
    <source>
        <dbReference type="ARBA" id="ARBA00004382"/>
    </source>
</evidence>
<evidence type="ECO:0000256" key="11">
    <source>
        <dbReference type="ARBA" id="ARBA00038408"/>
    </source>
</evidence>
<keyword evidence="5" id="KW-0812">Transmembrane</keyword>
<accession>A0ABQ6P5Y3</accession>
<sequence>MLSLFRKLIHSRIGALCALVFIGLLALAFVGADVTGSRLGSSSSDDDVAKVGHTSVTASELGKIVTAALERERQNTPTLTMKQFLAQGVLDDALSGLADRAAMQEWAKAHGMGTSDRLVDSEIAKQTAFQGPDGKFSDSVYRAFLAQRGLTDATVRTDLAQSLIARQLLSPVAVGAALPGSAVSRYAAMLKEKRDGEIAFLPSLLFAPKDKPTDAVLATFYKANAARYLQPERRTIRYAVIDEASLKDAATPSEAEIAARYKLNAATYAPSETRTLTQVVVLSEADAKALAAQVAAGTPIEAAARAKGLAASKLADLTRDKLAAQASPAVADSVFAAAQGKVATPARSGLGWHVVRVDVITHKPGKTLDQARGEIVATLSTEKRHAALLDLSSRIEDEFENHTGLADVAKAQGLTLATTAPLTSDGSVFGKTGEKAPADVLALVQNAFAVEREGEGQIAPLADGKRIAIYEVAQIIPASPAPFDQVKDALVRDYATEQGAAKAKDAQARVLAAMAKGASLPDALKGLGVAVPPAQPISISREQLAAMQQSGRQIPPPLVLLFAMAKNTAKPIEAPNKAGFYIVSLKSVTPGTIPAGDPFLTQAGTELGQSAGRELAEELRSAIRKEVGVTRNETAIRALRARLAGGQ</sequence>
<dbReference type="Gene3D" id="3.10.50.40">
    <property type="match status" value="1"/>
</dbReference>
<evidence type="ECO:0000313" key="17">
    <source>
        <dbReference type="Proteomes" id="UP001187221"/>
    </source>
</evidence>
<keyword evidence="6" id="KW-1133">Transmembrane helix</keyword>
<dbReference type="InterPro" id="IPR046357">
    <property type="entry name" value="PPIase_dom_sf"/>
</dbReference>
<evidence type="ECO:0000256" key="8">
    <source>
        <dbReference type="ARBA" id="ARBA00023186"/>
    </source>
</evidence>
<keyword evidence="3" id="KW-1003">Cell membrane</keyword>
<evidence type="ECO:0000256" key="4">
    <source>
        <dbReference type="ARBA" id="ARBA00022519"/>
    </source>
</evidence>
<dbReference type="Pfam" id="PF13145">
    <property type="entry name" value="Rotamase_2"/>
    <property type="match status" value="1"/>
</dbReference>
<dbReference type="Pfam" id="PF13624">
    <property type="entry name" value="SurA_N_3"/>
    <property type="match status" value="1"/>
</dbReference>
<evidence type="ECO:0000256" key="12">
    <source>
        <dbReference type="ARBA" id="ARBA00040743"/>
    </source>
</evidence>
<comment type="similarity">
    <text evidence="11">Belongs to the PpiD chaperone family.</text>
</comment>
<evidence type="ECO:0000256" key="7">
    <source>
        <dbReference type="ARBA" id="ARBA00023136"/>
    </source>
</evidence>
<dbReference type="SUPFAM" id="SSF109998">
    <property type="entry name" value="Triger factor/SurA peptide-binding domain-like"/>
    <property type="match status" value="1"/>
</dbReference>
<dbReference type="EMBL" id="BTFW01000001">
    <property type="protein sequence ID" value="GMM60290.1"/>
    <property type="molecule type" value="Genomic_DNA"/>
</dbReference>
<evidence type="ECO:0000256" key="10">
    <source>
        <dbReference type="ARBA" id="ARBA00031484"/>
    </source>
</evidence>
<protein>
    <recommendedName>
        <fullName evidence="2">Parvulin-like PPIase</fullName>
    </recommendedName>
    <alternativeName>
        <fullName evidence="9">Peptidyl-prolyl cis-trans isomerase plp</fullName>
    </alternativeName>
    <alternativeName>
        <fullName evidence="12">Periplasmic chaperone PpiD</fullName>
    </alternativeName>
    <alternativeName>
        <fullName evidence="13">Periplasmic folding chaperone</fullName>
    </alternativeName>
    <alternativeName>
        <fullName evidence="10">Rotamase plp</fullName>
    </alternativeName>
</protein>
<keyword evidence="14" id="KW-0697">Rotamase</keyword>
<organism evidence="16 17">
    <name type="scientific">Novosphingobium pituita</name>
    <dbReference type="NCBI Taxonomy" id="3056842"/>
    <lineage>
        <taxon>Bacteria</taxon>
        <taxon>Pseudomonadati</taxon>
        <taxon>Pseudomonadota</taxon>
        <taxon>Alphaproteobacteria</taxon>
        <taxon>Sphingomonadales</taxon>
        <taxon>Sphingomonadaceae</taxon>
        <taxon>Novosphingobium</taxon>
    </lineage>
</organism>
<evidence type="ECO:0000256" key="5">
    <source>
        <dbReference type="ARBA" id="ARBA00022692"/>
    </source>
</evidence>
<evidence type="ECO:0000259" key="15">
    <source>
        <dbReference type="PROSITE" id="PS50198"/>
    </source>
</evidence>
<dbReference type="SUPFAM" id="SSF54534">
    <property type="entry name" value="FKBP-like"/>
    <property type="match status" value="1"/>
</dbReference>
<evidence type="ECO:0000256" key="2">
    <source>
        <dbReference type="ARBA" id="ARBA00018370"/>
    </source>
</evidence>
<dbReference type="InterPro" id="IPR000297">
    <property type="entry name" value="PPIase_PpiC"/>
</dbReference>
<evidence type="ECO:0000256" key="13">
    <source>
        <dbReference type="ARBA" id="ARBA00042775"/>
    </source>
</evidence>
<keyword evidence="7" id="KW-0472">Membrane</keyword>